<dbReference type="PROSITE" id="PS50113">
    <property type="entry name" value="PAC"/>
    <property type="match status" value="3"/>
</dbReference>
<dbReference type="Gene3D" id="3.30.450.20">
    <property type="entry name" value="PAS domain"/>
    <property type="match status" value="4"/>
</dbReference>
<dbReference type="InterPro" id="IPR013767">
    <property type="entry name" value="PAS_fold"/>
</dbReference>
<evidence type="ECO:0000256" key="4">
    <source>
        <dbReference type="ARBA" id="ARBA00022679"/>
    </source>
</evidence>
<dbReference type="PROSITE" id="PS50112">
    <property type="entry name" value="PAS"/>
    <property type="match status" value="4"/>
</dbReference>
<dbReference type="InterPro" id="IPR005467">
    <property type="entry name" value="His_kinase_dom"/>
</dbReference>
<dbReference type="SUPFAM" id="SSF55874">
    <property type="entry name" value="ATPase domain of HSP90 chaperone/DNA topoisomerase II/histidine kinase"/>
    <property type="match status" value="1"/>
</dbReference>
<dbReference type="HOGENOM" id="CLU_284796_0_0_7"/>
<dbReference type="eggNOG" id="COG0834">
    <property type="taxonomic scope" value="Bacteria"/>
</dbReference>
<keyword evidence="3" id="KW-0597">Phosphoprotein</keyword>
<dbReference type="STRING" id="525897.Dbac_0052"/>
<proteinExistence type="predicted"/>
<feature type="domain" description="PAS" evidence="9">
    <location>
        <begin position="435"/>
        <end position="482"/>
    </location>
</feature>
<dbReference type="AlphaFoldDB" id="C7LSG8"/>
<evidence type="ECO:0000313" key="12">
    <source>
        <dbReference type="Proteomes" id="UP000002216"/>
    </source>
</evidence>
<dbReference type="SMART" id="SM00388">
    <property type="entry name" value="HisKA"/>
    <property type="match status" value="1"/>
</dbReference>
<keyword evidence="6" id="KW-0812">Transmembrane</keyword>
<keyword evidence="4" id="KW-0808">Transferase</keyword>
<dbReference type="InterPro" id="IPR036890">
    <property type="entry name" value="HATPase_C_sf"/>
</dbReference>
<reference evidence="11 12" key="1">
    <citation type="journal article" date="2009" name="Stand. Genomic Sci.">
        <title>Complete genome sequence of Desulfomicrobium baculatum type strain (X).</title>
        <authorList>
            <person name="Copeland A."/>
            <person name="Spring S."/>
            <person name="Goker M."/>
            <person name="Schneider S."/>
            <person name="Lapidus A."/>
            <person name="Del Rio T.G."/>
            <person name="Tice H."/>
            <person name="Cheng J.F."/>
            <person name="Chen F."/>
            <person name="Nolan M."/>
            <person name="Bruce D."/>
            <person name="Goodwin L."/>
            <person name="Pitluck S."/>
            <person name="Ivanova N."/>
            <person name="Mavrommatis K."/>
            <person name="Ovchinnikova G."/>
            <person name="Pati A."/>
            <person name="Chen A."/>
            <person name="Palaniappan K."/>
            <person name="Land M."/>
            <person name="Hauser L."/>
            <person name="Chang Y.J."/>
            <person name="Jeffries C.C."/>
            <person name="Meincke L."/>
            <person name="Sims D."/>
            <person name="Brettin T."/>
            <person name="Detter J.C."/>
            <person name="Han C."/>
            <person name="Chain P."/>
            <person name="Bristow J."/>
            <person name="Eisen J.A."/>
            <person name="Markowitz V."/>
            <person name="Hugenholtz P."/>
            <person name="Kyrpides N.C."/>
            <person name="Klenk H.P."/>
            <person name="Lucas S."/>
        </authorList>
    </citation>
    <scope>NUCLEOTIDE SEQUENCE [LARGE SCALE GENOMIC DNA]</scope>
    <source>
        <strain evidence="12">DSM 4028 / VKM B-1378 / X</strain>
    </source>
</reference>
<dbReference type="SMART" id="SM00062">
    <property type="entry name" value="PBPb"/>
    <property type="match status" value="1"/>
</dbReference>
<comment type="catalytic activity">
    <reaction evidence="1">
        <text>ATP + protein L-histidine = ADP + protein N-phospho-L-histidine.</text>
        <dbReference type="EC" id="2.7.13.3"/>
    </reaction>
</comment>
<evidence type="ECO:0000259" key="9">
    <source>
        <dbReference type="PROSITE" id="PS50112"/>
    </source>
</evidence>
<feature type="domain" description="PAC" evidence="10">
    <location>
        <begin position="632"/>
        <end position="684"/>
    </location>
</feature>
<dbReference type="Pfam" id="PF13188">
    <property type="entry name" value="PAS_8"/>
    <property type="match status" value="1"/>
</dbReference>
<dbReference type="SUPFAM" id="SSF53850">
    <property type="entry name" value="Periplasmic binding protein-like II"/>
    <property type="match status" value="1"/>
</dbReference>
<dbReference type="InterPro" id="IPR000700">
    <property type="entry name" value="PAS-assoc_C"/>
</dbReference>
<dbReference type="NCBIfam" id="TIGR00229">
    <property type="entry name" value="sensory_box"/>
    <property type="match status" value="4"/>
</dbReference>
<organism evidence="11 12">
    <name type="scientific">Desulfomicrobium baculatum (strain DSM 4028 / VKM B-1378 / X)</name>
    <name type="common">Desulfovibrio baculatus</name>
    <dbReference type="NCBI Taxonomy" id="525897"/>
    <lineage>
        <taxon>Bacteria</taxon>
        <taxon>Pseudomonadati</taxon>
        <taxon>Thermodesulfobacteriota</taxon>
        <taxon>Desulfovibrionia</taxon>
        <taxon>Desulfovibrionales</taxon>
        <taxon>Desulfomicrobiaceae</taxon>
        <taxon>Desulfomicrobium</taxon>
    </lineage>
</organism>
<dbReference type="EMBL" id="CP001629">
    <property type="protein sequence ID" value="ACU88182.1"/>
    <property type="molecule type" value="Genomic_DNA"/>
</dbReference>
<evidence type="ECO:0000259" key="8">
    <source>
        <dbReference type="PROSITE" id="PS50109"/>
    </source>
</evidence>
<dbReference type="InterPro" id="IPR000014">
    <property type="entry name" value="PAS"/>
</dbReference>
<dbReference type="SMART" id="SM00091">
    <property type="entry name" value="PAS"/>
    <property type="match status" value="4"/>
</dbReference>
<dbReference type="PANTHER" id="PTHR43304">
    <property type="entry name" value="PHYTOCHROME-LIKE PROTEIN CPH1"/>
    <property type="match status" value="1"/>
</dbReference>
<dbReference type="SMART" id="SM00387">
    <property type="entry name" value="HATPase_c"/>
    <property type="match status" value="1"/>
</dbReference>
<feature type="domain" description="PAC" evidence="10">
    <location>
        <begin position="383"/>
        <end position="434"/>
    </location>
</feature>
<dbReference type="Proteomes" id="UP000002216">
    <property type="component" value="Chromosome"/>
</dbReference>
<dbReference type="eggNOG" id="COG5002">
    <property type="taxonomic scope" value="Bacteria"/>
</dbReference>
<evidence type="ECO:0000256" key="3">
    <source>
        <dbReference type="ARBA" id="ARBA00022553"/>
    </source>
</evidence>
<evidence type="ECO:0000313" key="11">
    <source>
        <dbReference type="EMBL" id="ACU88182.1"/>
    </source>
</evidence>
<feature type="transmembrane region" description="Helical" evidence="6">
    <location>
        <begin position="265"/>
        <end position="288"/>
    </location>
</feature>
<feature type="domain" description="PAS" evidence="9">
    <location>
        <begin position="685"/>
        <end position="755"/>
    </location>
</feature>
<dbReference type="InterPro" id="IPR004358">
    <property type="entry name" value="Sig_transdc_His_kin-like_C"/>
</dbReference>
<feature type="domain" description="Histidine kinase" evidence="8">
    <location>
        <begin position="822"/>
        <end position="1068"/>
    </location>
</feature>
<dbReference type="RefSeq" id="WP_012805267.1">
    <property type="nucleotide sequence ID" value="NC_013173.1"/>
</dbReference>
<keyword evidence="12" id="KW-1185">Reference proteome</keyword>
<feature type="signal peptide" evidence="7">
    <location>
        <begin position="1"/>
        <end position="34"/>
    </location>
</feature>
<evidence type="ECO:0000256" key="6">
    <source>
        <dbReference type="SAM" id="Phobius"/>
    </source>
</evidence>
<dbReference type="InterPro" id="IPR013656">
    <property type="entry name" value="PAS_4"/>
</dbReference>
<dbReference type="CDD" id="cd00082">
    <property type="entry name" value="HisKA"/>
    <property type="match status" value="1"/>
</dbReference>
<accession>C7LSG8</accession>
<evidence type="ECO:0000256" key="5">
    <source>
        <dbReference type="ARBA" id="ARBA00022777"/>
    </source>
</evidence>
<dbReference type="InterPro" id="IPR035965">
    <property type="entry name" value="PAS-like_dom_sf"/>
</dbReference>
<dbReference type="Gene3D" id="3.30.565.10">
    <property type="entry name" value="Histidine kinase-like ATPase, C-terminal domain"/>
    <property type="match status" value="1"/>
</dbReference>
<dbReference type="Gene3D" id="3.40.190.10">
    <property type="entry name" value="Periplasmic binding protein-like II"/>
    <property type="match status" value="2"/>
</dbReference>
<dbReference type="eggNOG" id="COG4191">
    <property type="taxonomic scope" value="Bacteria"/>
</dbReference>
<keyword evidence="6" id="KW-0472">Membrane</keyword>
<gene>
    <name evidence="11" type="ordered locus">Dbac_0052</name>
</gene>
<dbReference type="Pfam" id="PF00989">
    <property type="entry name" value="PAS"/>
    <property type="match status" value="2"/>
</dbReference>
<keyword evidence="7" id="KW-0732">Signal</keyword>
<evidence type="ECO:0000259" key="10">
    <source>
        <dbReference type="PROSITE" id="PS50113"/>
    </source>
</evidence>
<feature type="domain" description="PAC" evidence="10">
    <location>
        <begin position="759"/>
        <end position="809"/>
    </location>
</feature>
<dbReference type="OrthoDB" id="5436879at2"/>
<dbReference type="InterPro" id="IPR003661">
    <property type="entry name" value="HisK_dim/P_dom"/>
</dbReference>
<dbReference type="GO" id="GO:0000155">
    <property type="term" value="F:phosphorelay sensor kinase activity"/>
    <property type="evidence" value="ECO:0007669"/>
    <property type="project" value="InterPro"/>
</dbReference>
<dbReference type="InterPro" id="IPR001610">
    <property type="entry name" value="PAC"/>
</dbReference>
<protein>
    <recommendedName>
        <fullName evidence="2">histidine kinase</fullName>
        <ecNumber evidence="2">2.7.13.3</ecNumber>
    </recommendedName>
</protein>
<dbReference type="PROSITE" id="PS50109">
    <property type="entry name" value="HIS_KIN"/>
    <property type="match status" value="1"/>
</dbReference>
<dbReference type="InterPro" id="IPR003594">
    <property type="entry name" value="HATPase_dom"/>
</dbReference>
<dbReference type="InterPro" id="IPR001638">
    <property type="entry name" value="Solute-binding_3/MltF_N"/>
</dbReference>
<feature type="domain" description="PAS" evidence="9">
    <location>
        <begin position="310"/>
        <end position="374"/>
    </location>
</feature>
<dbReference type="Pfam" id="PF08448">
    <property type="entry name" value="PAS_4"/>
    <property type="match status" value="1"/>
</dbReference>
<dbReference type="Pfam" id="PF02518">
    <property type="entry name" value="HATPase_c"/>
    <property type="match status" value="1"/>
</dbReference>
<sequence length="1080" mass="120648">MSCNKKDWRFAPCLLVGAVLVLFLQMVLASGALAAPEKIVVADDKDYPPYMFLDASGEPKGILVDIWQLWSRKTGIAVEFQLMEWNEALAAVRDGRADAVGGVARTPQREEMFELTTQIAVIPSAIFFHDQLGGIKDVKDLTGFSIGIVSGDAARDVVLSRHPQLRFATFPGAGDLVAAAISGEIKVFISDVPVARHYLARHEGGSDFRQAMELVSTDSMHGAVRKNNSELLHVVQGGFDQITESEISAIMNDWSGLPVHSALPWRMIIVGFCFLTAVLLGVFLWNFFLRRRVQNKTAELADSVREASAREEEYRLLVEHQTDLVVKVDVEGRFLYVSPAYCKTFGKTEDELLCSTFMPLIHADDLAATEEAMKALFVPPYTAHMEQRAMTVDGWRWLAWSDSAILGPGGEIEAIIGVGRDISERKQTEELLRQSEERFAKAFHSSPAPLIISDIATGRFIDVNARWVDMLGHAKEEQIGRTSKEVGIWADPRQRDEAIQILRKEGSFKEFPIEFLTKTGEIRSALWSAEIIILQDREVMLSLILDYTERKRAEEALRKSEKLYRSVIDNIHDVFYRTDAEGRLIMVSPSGVRLLAYEHAEEMLGRPNEEFWFAPAARQAFLERIQKDGFVADFEVVLKRKDGEPVLVATSSGLYRDEAGIVLGVEGIFRDITERKRTEERLRQSEDKFSRLFKLSPDAISLSDPQSGLLVEINDAYADLTGYGQAELIGKTSVELGLFVNPQSRRRVVEELERTGHVKNMEVEFRRKNGSHVLCSVSGQLMTIGQERFLLAVIRDVTELRRMQEMMIQSEKMVSVGGIAAGIAHEINNPLGIIVQTAQNLVQRTRPDFQKNIEVAESIGLDMALLERYMQARKILSFVQDMQAAALRAADIIRHMLDFSRRSESRRASCAVPAIVDRAVALAQNDYDLKKSFDFKRIRIVKEYAPDLAGAECTETELEQVFLNLLRNAAQAMSMDDSVPVDPMIVIRLSNVASGVRCEFEDNGPGMTAEVRRRVFEPFYTTKPPGIGTGLGLSVSYFIVTRGHGGKMWVESAPGAGTRFIIELPGNGLRSEGGQDENSA</sequence>
<keyword evidence="6" id="KW-1133">Transmembrane helix</keyword>
<dbReference type="KEGG" id="dba:Dbac_0052"/>
<feature type="domain" description="PAS" evidence="9">
    <location>
        <begin position="560"/>
        <end position="601"/>
    </location>
</feature>
<dbReference type="Gene3D" id="1.10.287.130">
    <property type="match status" value="1"/>
</dbReference>
<dbReference type="PRINTS" id="PR00344">
    <property type="entry name" value="BCTRLSENSOR"/>
</dbReference>
<dbReference type="PANTHER" id="PTHR43304:SF1">
    <property type="entry name" value="PAC DOMAIN-CONTAINING PROTEIN"/>
    <property type="match status" value="1"/>
</dbReference>
<dbReference type="SUPFAM" id="SSF55785">
    <property type="entry name" value="PYP-like sensor domain (PAS domain)"/>
    <property type="match status" value="4"/>
</dbReference>
<dbReference type="SMART" id="SM00086">
    <property type="entry name" value="PAC"/>
    <property type="match status" value="4"/>
</dbReference>
<keyword evidence="5 11" id="KW-0418">Kinase</keyword>
<dbReference type="Pfam" id="PF00497">
    <property type="entry name" value="SBP_bac_3"/>
    <property type="match status" value="1"/>
</dbReference>
<evidence type="ECO:0000256" key="1">
    <source>
        <dbReference type="ARBA" id="ARBA00000085"/>
    </source>
</evidence>
<dbReference type="CDD" id="cd00130">
    <property type="entry name" value="PAS"/>
    <property type="match status" value="4"/>
</dbReference>
<name>C7LSG8_DESBD</name>
<evidence type="ECO:0000256" key="7">
    <source>
        <dbReference type="SAM" id="SignalP"/>
    </source>
</evidence>
<dbReference type="GO" id="GO:0006355">
    <property type="term" value="P:regulation of DNA-templated transcription"/>
    <property type="evidence" value="ECO:0007669"/>
    <property type="project" value="InterPro"/>
</dbReference>
<dbReference type="InterPro" id="IPR036097">
    <property type="entry name" value="HisK_dim/P_sf"/>
</dbReference>
<dbReference type="CDD" id="cd13706">
    <property type="entry name" value="PBP2_HisK_like_1"/>
    <property type="match status" value="1"/>
</dbReference>
<feature type="chain" id="PRO_5002979425" description="histidine kinase" evidence="7">
    <location>
        <begin position="35"/>
        <end position="1080"/>
    </location>
</feature>
<evidence type="ECO:0000256" key="2">
    <source>
        <dbReference type="ARBA" id="ARBA00012438"/>
    </source>
</evidence>
<dbReference type="EC" id="2.7.13.3" evidence="2"/>
<dbReference type="SUPFAM" id="SSF47384">
    <property type="entry name" value="Homodimeric domain of signal transducing histidine kinase"/>
    <property type="match status" value="1"/>
</dbReference>
<dbReference type="InterPro" id="IPR052162">
    <property type="entry name" value="Sensor_kinase/Photoreceptor"/>
</dbReference>